<dbReference type="Gramene" id="OPUNC05G09050.1">
    <property type="protein sequence ID" value="OPUNC05G09050.1"/>
    <property type="gene ID" value="OPUNC05G09050"/>
</dbReference>
<sequence>MAPVATHGRNIYDGGCLLDVQHAQPCVRYGAKTTSTKCLTFGPSGSTTKPVAASTLVTQEHVFPATLASSTPSTSSVVMTTSILTVIEEAKDDMDQVEDKSENTFHDLCVEIKDMINQMLESTRSSKVEPTLGNDFTGVAEASCIINDLIPIVLRPVKKLMKMAMTSPWKMTTWRTLQWRPSCILCYPSVINGSMDHKEKASSDMYSTCCLGQDVESVKFRQQDGFEPLARSKAKSRQRKCGGKSSTTMANSFSSQLQSAIKVLYHLCNFYPGQTLIWLLKPKTRQSGYNNQPFVCSLIIMKCSCFLCQHHVQYITNGVGLIQLKLPSKEDKLNNMWPEQQGGFSPWEESLQIGTKVFLLLLGVEFTQYMIGVGEQLKCEVVQDFSNIFVGYVMAGVLSTLVLSENENSLIQQALSWFQFKFQASYLPELHLLCVFTYNNSRENISDGVAQDAPIRSFMPTKGIHEKLGISQLWLQRKQLKLALLEEQIKVLCISTMLFFLQATIQAWLQDHLHSILHNAIITYTSGQEKYDGSNVIMQGSME</sequence>
<reference evidence="2" key="2">
    <citation type="submission" date="2018-05" db="EMBL/GenBank/DDBJ databases">
        <title>OpunRS2 (Oryza punctata Reference Sequence Version 2).</title>
        <authorList>
            <person name="Zhang J."/>
            <person name="Kudrna D."/>
            <person name="Lee S."/>
            <person name="Talag J."/>
            <person name="Welchert J."/>
            <person name="Wing R.A."/>
        </authorList>
    </citation>
    <scope>NUCLEOTIDE SEQUENCE [LARGE SCALE GENOMIC DNA]</scope>
</reference>
<evidence type="ECO:0000313" key="2">
    <source>
        <dbReference type="EnsemblPlants" id="OPUNC05G09050.1"/>
    </source>
</evidence>
<evidence type="ECO:0000313" key="3">
    <source>
        <dbReference type="Proteomes" id="UP000026962"/>
    </source>
</evidence>
<feature type="domain" description="PTBP1-like RNA recognition motif 2" evidence="1">
    <location>
        <begin position="3"/>
        <end position="25"/>
    </location>
</feature>
<dbReference type="Pfam" id="PF11835">
    <property type="entry name" value="RRM_8"/>
    <property type="match status" value="1"/>
</dbReference>
<reference evidence="2" key="1">
    <citation type="submission" date="2015-04" db="UniProtKB">
        <authorList>
            <consortium name="EnsemblPlants"/>
        </authorList>
    </citation>
    <scope>IDENTIFICATION</scope>
</reference>
<dbReference type="Proteomes" id="UP000026962">
    <property type="component" value="Chromosome 5"/>
</dbReference>
<dbReference type="AlphaFoldDB" id="A0A0E0L0P0"/>
<accession>A0A0E0L0P0</accession>
<proteinExistence type="predicted"/>
<dbReference type="InterPro" id="IPR021790">
    <property type="entry name" value="PTBP1-like_RRM2"/>
</dbReference>
<dbReference type="HOGENOM" id="CLU_501947_0_0_1"/>
<protein>
    <recommendedName>
        <fullName evidence="1">PTBP1-like RNA recognition motif 2 domain-containing protein</fullName>
    </recommendedName>
</protein>
<organism evidence="2">
    <name type="scientific">Oryza punctata</name>
    <name type="common">Red rice</name>
    <dbReference type="NCBI Taxonomy" id="4537"/>
    <lineage>
        <taxon>Eukaryota</taxon>
        <taxon>Viridiplantae</taxon>
        <taxon>Streptophyta</taxon>
        <taxon>Embryophyta</taxon>
        <taxon>Tracheophyta</taxon>
        <taxon>Spermatophyta</taxon>
        <taxon>Magnoliopsida</taxon>
        <taxon>Liliopsida</taxon>
        <taxon>Poales</taxon>
        <taxon>Poaceae</taxon>
        <taxon>BOP clade</taxon>
        <taxon>Oryzoideae</taxon>
        <taxon>Oryzeae</taxon>
        <taxon>Oryzinae</taxon>
        <taxon>Oryza</taxon>
    </lineage>
</organism>
<keyword evidence="3" id="KW-1185">Reference proteome</keyword>
<name>A0A0E0L0P0_ORYPU</name>
<evidence type="ECO:0000259" key="1">
    <source>
        <dbReference type="Pfam" id="PF11835"/>
    </source>
</evidence>
<dbReference type="EnsemblPlants" id="OPUNC05G09050.1">
    <property type="protein sequence ID" value="OPUNC05G09050.1"/>
    <property type="gene ID" value="OPUNC05G09050"/>
</dbReference>